<feature type="domain" description="CobW/HypB/UreG nucleotide-binding" evidence="8">
    <location>
        <begin position="37"/>
        <end position="196"/>
    </location>
</feature>
<dbReference type="GO" id="GO:0005525">
    <property type="term" value="F:GTP binding"/>
    <property type="evidence" value="ECO:0007669"/>
    <property type="project" value="UniProtKB-KW"/>
</dbReference>
<dbReference type="GO" id="GO:0003924">
    <property type="term" value="F:GTPase activity"/>
    <property type="evidence" value="ECO:0007669"/>
    <property type="project" value="InterPro"/>
</dbReference>
<keyword evidence="4" id="KW-0547">Nucleotide-binding</keyword>
<keyword evidence="2" id="KW-0533">Nickel</keyword>
<sequence>MHKIEVNVGVSVTEANRRQAEENREHLDEHGIRSIDILGAVGSGKTMLIEKLTPVLKARGYKVGAIVGDCYGDDDYKRIHALDIPTQNLNTGTECHLDAHMVHHALHKLPLDDIDVLLVENVGNMVCPTDFPVGSHKRVVIVSVTEGDDVVNKHPAMFRECEIGIINKVDLAEAVGASVERMERDMRRHNSNIRIIKANLKKGVGIEELADMLIT</sequence>
<comment type="caution">
    <text evidence="9">The sequence shown here is derived from an EMBL/GenBank/DDBJ whole genome shotgun (WGS) entry which is preliminary data.</text>
</comment>
<dbReference type="InterPro" id="IPR004392">
    <property type="entry name" value="Hyd_mat_HypB"/>
</dbReference>
<keyword evidence="7" id="KW-0342">GTP-binding</keyword>
<dbReference type="Pfam" id="PF02492">
    <property type="entry name" value="cobW"/>
    <property type="match status" value="1"/>
</dbReference>
<gene>
    <name evidence="9" type="primary">hypB</name>
    <name evidence="9" type="ORF">CUJ83_14230</name>
</gene>
<dbReference type="SUPFAM" id="SSF52540">
    <property type="entry name" value="P-loop containing nucleoside triphosphate hydrolases"/>
    <property type="match status" value="1"/>
</dbReference>
<dbReference type="InterPro" id="IPR027417">
    <property type="entry name" value="P-loop_NTPase"/>
</dbReference>
<dbReference type="GO" id="GO:0008270">
    <property type="term" value="F:zinc ion binding"/>
    <property type="evidence" value="ECO:0007669"/>
    <property type="project" value="TreeGrafter"/>
</dbReference>
<dbReference type="Gene3D" id="3.40.50.300">
    <property type="entry name" value="P-loop containing nucleotide triphosphate hydrolases"/>
    <property type="match status" value="1"/>
</dbReference>
<reference evidence="9 10" key="1">
    <citation type="submission" date="2017-11" db="EMBL/GenBank/DDBJ databases">
        <title>Isolation and Characterization of Family Methanocellaceae Species from Potential Methane Hydrate Area Offshore Southwestern Taiwan.</title>
        <authorList>
            <person name="Zhang W.-L."/>
            <person name="Chen W.-C."/>
            <person name="Lai M.-C."/>
            <person name="Chen S.-C."/>
        </authorList>
    </citation>
    <scope>NUCLEOTIDE SEQUENCE [LARGE SCALE GENOMIC DNA]</scope>
    <source>
        <strain evidence="9 10">CWC-04</strain>
    </source>
</reference>
<evidence type="ECO:0000313" key="9">
    <source>
        <dbReference type="EMBL" id="MCD1296157.1"/>
    </source>
</evidence>
<dbReference type="AlphaFoldDB" id="A0AAP2W790"/>
<evidence type="ECO:0000313" key="10">
    <source>
        <dbReference type="Proteomes" id="UP001320159"/>
    </source>
</evidence>
<name>A0AAP2W790_9EURY</name>
<organism evidence="9 10">
    <name type="scientific">Methanooceanicella nereidis</name>
    <dbReference type="NCBI Taxonomy" id="2052831"/>
    <lineage>
        <taxon>Archaea</taxon>
        <taxon>Methanobacteriati</taxon>
        <taxon>Methanobacteriota</taxon>
        <taxon>Stenosarchaea group</taxon>
        <taxon>Methanomicrobia</taxon>
        <taxon>Methanocellales</taxon>
        <taxon>Methanocellaceae</taxon>
        <taxon>Methanooceanicella</taxon>
    </lineage>
</organism>
<dbReference type="EMBL" id="PGCK01000014">
    <property type="protein sequence ID" value="MCD1296157.1"/>
    <property type="molecule type" value="Genomic_DNA"/>
</dbReference>
<evidence type="ECO:0000259" key="8">
    <source>
        <dbReference type="Pfam" id="PF02492"/>
    </source>
</evidence>
<evidence type="ECO:0000256" key="7">
    <source>
        <dbReference type="ARBA" id="ARBA00023134"/>
    </source>
</evidence>
<dbReference type="PIRSF" id="PIRSF005624">
    <property type="entry name" value="Ni-bind_GTPase"/>
    <property type="match status" value="1"/>
</dbReference>
<keyword evidence="6" id="KW-0862">Zinc</keyword>
<proteinExistence type="inferred from homology"/>
<keyword evidence="3" id="KW-0479">Metal-binding</keyword>
<evidence type="ECO:0000256" key="6">
    <source>
        <dbReference type="ARBA" id="ARBA00022833"/>
    </source>
</evidence>
<dbReference type="NCBIfam" id="TIGR00073">
    <property type="entry name" value="hypB"/>
    <property type="match status" value="1"/>
</dbReference>
<evidence type="ECO:0000256" key="1">
    <source>
        <dbReference type="ARBA" id="ARBA00006211"/>
    </source>
</evidence>
<dbReference type="PANTHER" id="PTHR30134:SF2">
    <property type="entry name" value="HYDROGENASE MATURATION FACTOR HYPB"/>
    <property type="match status" value="1"/>
</dbReference>
<dbReference type="GO" id="GO:0016151">
    <property type="term" value="F:nickel cation binding"/>
    <property type="evidence" value="ECO:0007669"/>
    <property type="project" value="InterPro"/>
</dbReference>
<keyword evidence="10" id="KW-1185">Reference proteome</keyword>
<accession>A0AAP2W790</accession>
<evidence type="ECO:0000256" key="2">
    <source>
        <dbReference type="ARBA" id="ARBA00022596"/>
    </source>
</evidence>
<evidence type="ECO:0000256" key="3">
    <source>
        <dbReference type="ARBA" id="ARBA00022723"/>
    </source>
</evidence>
<protein>
    <submittedName>
        <fullName evidence="9">Hydrogenase accessory protein HypB</fullName>
    </submittedName>
</protein>
<dbReference type="PANTHER" id="PTHR30134">
    <property type="entry name" value="HYDROGENASE PROTEIN ASSEMBLY PROTEIN, NICKEL CHAPERONE"/>
    <property type="match status" value="1"/>
</dbReference>
<dbReference type="InterPro" id="IPR003495">
    <property type="entry name" value="CobW/HypB/UreG_nucleotide-bd"/>
</dbReference>
<evidence type="ECO:0000256" key="5">
    <source>
        <dbReference type="ARBA" id="ARBA00022801"/>
    </source>
</evidence>
<dbReference type="GO" id="GO:0051604">
    <property type="term" value="P:protein maturation"/>
    <property type="evidence" value="ECO:0007669"/>
    <property type="project" value="InterPro"/>
</dbReference>
<comment type="similarity">
    <text evidence="1">Belongs to the SIMIBI class G3E GTPase family. HypB/HupM subfamily.</text>
</comment>
<evidence type="ECO:0000256" key="4">
    <source>
        <dbReference type="ARBA" id="ARBA00022741"/>
    </source>
</evidence>
<keyword evidence="5" id="KW-0378">Hydrolase</keyword>
<dbReference type="RefSeq" id="WP_230743082.1">
    <property type="nucleotide sequence ID" value="NZ_PGCK01000014.1"/>
</dbReference>
<dbReference type="Proteomes" id="UP001320159">
    <property type="component" value="Unassembled WGS sequence"/>
</dbReference>